<feature type="domain" description="NodB homology" evidence="3">
    <location>
        <begin position="87"/>
        <end position="326"/>
    </location>
</feature>
<dbReference type="SUPFAM" id="SSF88713">
    <property type="entry name" value="Glycoside hydrolase/deacetylase"/>
    <property type="match status" value="1"/>
</dbReference>
<evidence type="ECO:0000256" key="1">
    <source>
        <dbReference type="ARBA" id="ARBA00004613"/>
    </source>
</evidence>
<gene>
    <name evidence="4" type="ORF">MGSAQ_002546</name>
</gene>
<dbReference type="GO" id="GO:0016810">
    <property type="term" value="F:hydrolase activity, acting on carbon-nitrogen (but not peptide) bonds"/>
    <property type="evidence" value="ECO:0007669"/>
    <property type="project" value="InterPro"/>
</dbReference>
<evidence type="ECO:0000313" key="4">
    <source>
        <dbReference type="EMBL" id="KTF05957.1"/>
    </source>
</evidence>
<dbReference type="PANTHER" id="PTHR34216">
    <property type="match status" value="1"/>
</dbReference>
<comment type="caution">
    <text evidence="4">The sequence shown here is derived from an EMBL/GenBank/DDBJ whole genome shotgun (WGS) entry which is preliminary data.</text>
</comment>
<dbReference type="Pfam" id="PF01522">
    <property type="entry name" value="Polysacc_deac_1"/>
    <property type="match status" value="1"/>
</dbReference>
<dbReference type="Gene3D" id="3.20.20.370">
    <property type="entry name" value="Glycoside hydrolase/deacetylase"/>
    <property type="match status" value="1"/>
</dbReference>
<dbReference type="InterPro" id="IPR051398">
    <property type="entry name" value="Polysacch_Deacetylase"/>
</dbReference>
<dbReference type="AlphaFoldDB" id="A0A1B6NT96"/>
<keyword evidence="2" id="KW-0732">Signal</keyword>
<protein>
    <submittedName>
        <fullName evidence="4">Polysaccharide deacetylase domain protein</fullName>
        <ecNumber evidence="4">3.-.-.-</ecNumber>
    </submittedName>
</protein>
<dbReference type="PROSITE" id="PS51677">
    <property type="entry name" value="NODB"/>
    <property type="match status" value="1"/>
</dbReference>
<dbReference type="EMBL" id="AYSL01001460">
    <property type="protein sequence ID" value="KTF05957.1"/>
    <property type="molecule type" value="Genomic_DNA"/>
</dbReference>
<sequence>MLSKIKMKAGRMLGLDGLSWRTAPNGLYSVNFHRIGNRKDTEFDPCVYSCTTEELDAHIKFFKQNFDIIGLKALTELLTNNEKPKSKLLCLTFDDGYIDNFSNALPVLSNNNVSATFFIATGLVGSRHVPWWDKVAYLIKRHKPNRVHLDAWRNEVVFENCQERFIRAVLQAVKNCKLPAQKQISQLEQTLHHQDGYPRAEFMDWHHLNTLVESGMELGAHSHNHDILTKLSEDELFYELSHSKALLESNLGCDISAFSYPVGSKATYDKRVIEGLKDTGYELAFNFQPGINTIPSTNPYDLHRFPIAPDMSTADIKRMFSYAKRY</sequence>
<keyword evidence="4" id="KW-0378">Hydrolase</keyword>
<dbReference type="CDD" id="cd10918">
    <property type="entry name" value="CE4_NodB_like_5s_6s"/>
    <property type="match status" value="1"/>
</dbReference>
<evidence type="ECO:0000256" key="2">
    <source>
        <dbReference type="ARBA" id="ARBA00022729"/>
    </source>
</evidence>
<dbReference type="GO" id="GO:0005975">
    <property type="term" value="P:carbohydrate metabolic process"/>
    <property type="evidence" value="ECO:0007669"/>
    <property type="project" value="InterPro"/>
</dbReference>
<evidence type="ECO:0000259" key="3">
    <source>
        <dbReference type="PROSITE" id="PS51677"/>
    </source>
</evidence>
<dbReference type="InterPro" id="IPR002509">
    <property type="entry name" value="NODB_dom"/>
</dbReference>
<accession>A0A1B6NT96</accession>
<dbReference type="PANTHER" id="PTHR34216:SF3">
    <property type="entry name" value="POLY-BETA-1,6-N-ACETYL-D-GLUCOSAMINE N-DEACETYLASE"/>
    <property type="match status" value="1"/>
</dbReference>
<dbReference type="EC" id="3.-.-.-" evidence="4"/>
<comment type="subcellular location">
    <subcellularLocation>
        <location evidence="1">Secreted</location>
    </subcellularLocation>
</comment>
<proteinExistence type="predicted"/>
<dbReference type="InterPro" id="IPR011330">
    <property type="entry name" value="Glyco_hydro/deAcase_b/a-brl"/>
</dbReference>
<organism evidence="4">
    <name type="scientific">marine sediment metagenome</name>
    <dbReference type="NCBI Taxonomy" id="412755"/>
    <lineage>
        <taxon>unclassified sequences</taxon>
        <taxon>metagenomes</taxon>
        <taxon>ecological metagenomes</taxon>
    </lineage>
</organism>
<reference evidence="4" key="1">
    <citation type="submission" date="2013-11" db="EMBL/GenBank/DDBJ databases">
        <title>Microbial diversity, functional groups and degradation webs in Northern and Southern Mediterranean and Red Sea marine crude oil polluted sites.</title>
        <authorList>
            <person name="Daffonchio D."/>
            <person name="Mapelli F."/>
            <person name="Ferrer M."/>
            <person name="Richter M."/>
            <person name="Cherif A."/>
            <person name="Malkawi H.I."/>
            <person name="Yakimov M.M."/>
            <person name="Abdel-Fattah Y.R."/>
            <person name="Blaghen M."/>
            <person name="Golyshin P.N."/>
            <person name="Kalogerakis N."/>
            <person name="Boon N."/>
            <person name="Magagnini M."/>
            <person name="Fava F."/>
        </authorList>
    </citation>
    <scope>NUCLEOTIDE SEQUENCE</scope>
</reference>
<name>A0A1B6NT96_9ZZZZ</name>
<dbReference type="GO" id="GO:0005576">
    <property type="term" value="C:extracellular region"/>
    <property type="evidence" value="ECO:0007669"/>
    <property type="project" value="UniProtKB-SubCell"/>
</dbReference>